<evidence type="ECO:0000313" key="1">
    <source>
        <dbReference type="EMBL" id="MBW3469085.1"/>
    </source>
</evidence>
<dbReference type="EMBL" id="RPHB01000007">
    <property type="protein sequence ID" value="MBW3469085.1"/>
    <property type="molecule type" value="Genomic_DNA"/>
</dbReference>
<dbReference type="AlphaFoldDB" id="A0A951IXN7"/>
<sequence>MEVVNNRLIINQKRSEPINIIIELDSEELDFNFYDSFKSEIRVTNSFRGTVIYSPVVTLEEDNQLNFFIPSSVIEGFPRKTFFDIKAINGEDVKVLIEGEISITDNTTKIY</sequence>
<reference evidence="1 2" key="1">
    <citation type="journal article" date="2020" name="Syst. Appl. Microbiol.">
        <title>Arthrospiribacter ruber gen. nov., sp. nov., a novel bacterium isolated from Arthrospira cultures.</title>
        <authorList>
            <person name="Waleron M."/>
            <person name="Misztak A."/>
            <person name="Waleron M.M."/>
            <person name="Furmaniak M."/>
            <person name="Mrozik A."/>
            <person name="Waleron K."/>
        </authorList>
    </citation>
    <scope>NUCLEOTIDE SEQUENCE [LARGE SCALE GENOMIC DNA]</scope>
    <source>
        <strain evidence="1 2">DPMB0001</strain>
    </source>
</reference>
<accession>A0A951IXN7</accession>
<dbReference type="Proteomes" id="UP000727490">
    <property type="component" value="Unassembled WGS sequence"/>
</dbReference>
<evidence type="ECO:0000313" key="2">
    <source>
        <dbReference type="Proteomes" id="UP000727490"/>
    </source>
</evidence>
<name>A0A951IXN7_9BACT</name>
<comment type="caution">
    <text evidence="1">The sequence shown here is derived from an EMBL/GenBank/DDBJ whole genome shotgun (WGS) entry which is preliminary data.</text>
</comment>
<protein>
    <submittedName>
        <fullName evidence="1">Uncharacterized protein</fullName>
    </submittedName>
</protein>
<proteinExistence type="predicted"/>
<organism evidence="1 2">
    <name type="scientific">Arthrospiribacter ruber</name>
    <dbReference type="NCBI Taxonomy" id="2487934"/>
    <lineage>
        <taxon>Bacteria</taxon>
        <taxon>Pseudomonadati</taxon>
        <taxon>Bacteroidota</taxon>
        <taxon>Cytophagia</taxon>
        <taxon>Cytophagales</taxon>
        <taxon>Cyclobacteriaceae</taxon>
        <taxon>Arthrospiribacter</taxon>
    </lineage>
</organism>
<keyword evidence="2" id="KW-1185">Reference proteome</keyword>
<gene>
    <name evidence="1" type="ORF">EGN73_14890</name>
</gene>
<dbReference type="RefSeq" id="WP_219291503.1">
    <property type="nucleotide sequence ID" value="NZ_RPHB01000007.1"/>
</dbReference>